<dbReference type="EMBL" id="JAFHBD010000009">
    <property type="protein sequence ID" value="MBN2952615.1"/>
    <property type="molecule type" value="Genomic_DNA"/>
</dbReference>
<dbReference type="Proteomes" id="UP000737612">
    <property type="component" value="Unassembled WGS sequence"/>
</dbReference>
<sequence length="95" mass="11411">MNITEREIDDPEKEGVILEYVNFTKEFAEIKEYVRSKGESIRGYTEKKDCVSIRTEDILYFEAVQNKVFAYTSNKFYEIKSRLYQLEEKITRKCM</sequence>
<feature type="domain" description="HTH LytTR-type" evidence="1">
    <location>
        <begin position="51"/>
        <end position="95"/>
    </location>
</feature>
<gene>
    <name evidence="2" type="ORF">JTJ23_03230</name>
</gene>
<evidence type="ECO:0000313" key="2">
    <source>
        <dbReference type="EMBL" id="MBN2952615.1"/>
    </source>
</evidence>
<evidence type="ECO:0000313" key="3">
    <source>
        <dbReference type="Proteomes" id="UP000737612"/>
    </source>
</evidence>
<proteinExistence type="predicted"/>
<accession>A0A938Z471</accession>
<organism evidence="2 3">
    <name type="scientific">Fusicatenibacter saccharivorans</name>
    <dbReference type="NCBI Taxonomy" id="1150298"/>
    <lineage>
        <taxon>Bacteria</taxon>
        <taxon>Bacillati</taxon>
        <taxon>Bacillota</taxon>
        <taxon>Clostridia</taxon>
        <taxon>Lachnospirales</taxon>
        <taxon>Lachnospiraceae</taxon>
        <taxon>Fusicatenibacter</taxon>
    </lineage>
</organism>
<name>A0A938Z471_9FIRM</name>
<dbReference type="InterPro" id="IPR007492">
    <property type="entry name" value="LytTR_DNA-bd_dom"/>
</dbReference>
<dbReference type="GO" id="GO:0003677">
    <property type="term" value="F:DNA binding"/>
    <property type="evidence" value="ECO:0007669"/>
    <property type="project" value="InterPro"/>
</dbReference>
<protein>
    <submittedName>
        <fullName evidence="2">LytTR family transcriptional regulator</fullName>
    </submittedName>
</protein>
<evidence type="ECO:0000259" key="1">
    <source>
        <dbReference type="PROSITE" id="PS50930"/>
    </source>
</evidence>
<dbReference type="AlphaFoldDB" id="A0A938Z471"/>
<dbReference type="Pfam" id="PF04397">
    <property type="entry name" value="LytTR"/>
    <property type="match status" value="1"/>
</dbReference>
<reference evidence="2" key="1">
    <citation type="submission" date="2021-02" db="EMBL/GenBank/DDBJ databases">
        <title>Metagenome-assembled genomes from human diarrheal sample B26.</title>
        <authorList>
            <person name="Ateba T.P."/>
            <person name="Alayande K.A."/>
            <person name="Mwanza M."/>
        </authorList>
    </citation>
    <scope>NUCLEOTIDE SEQUENCE</scope>
    <source>
        <strain evidence="2">06WH</strain>
    </source>
</reference>
<dbReference type="Gene3D" id="2.40.50.1020">
    <property type="entry name" value="LytTr DNA-binding domain"/>
    <property type="match status" value="1"/>
</dbReference>
<comment type="caution">
    <text evidence="2">The sequence shown here is derived from an EMBL/GenBank/DDBJ whole genome shotgun (WGS) entry which is preliminary data.</text>
</comment>
<dbReference type="PROSITE" id="PS50930">
    <property type="entry name" value="HTH_LYTTR"/>
    <property type="match status" value="1"/>
</dbReference>